<name>A0A3E2HHT3_SCYLI</name>
<proteinExistence type="predicted"/>
<dbReference type="AlphaFoldDB" id="A0A3E2HHT3"/>
<evidence type="ECO:0000313" key="3">
    <source>
        <dbReference type="Proteomes" id="UP000258309"/>
    </source>
</evidence>
<accession>A0A3E2HHT3</accession>
<organism evidence="2 3">
    <name type="scientific">Scytalidium lignicola</name>
    <name type="common">Hyphomycete</name>
    <dbReference type="NCBI Taxonomy" id="5539"/>
    <lineage>
        <taxon>Eukaryota</taxon>
        <taxon>Fungi</taxon>
        <taxon>Dikarya</taxon>
        <taxon>Ascomycota</taxon>
        <taxon>Pezizomycotina</taxon>
        <taxon>Leotiomycetes</taxon>
        <taxon>Leotiomycetes incertae sedis</taxon>
        <taxon>Scytalidium</taxon>
    </lineage>
</organism>
<evidence type="ECO:0000313" key="2">
    <source>
        <dbReference type="EMBL" id="RFU32984.1"/>
    </source>
</evidence>
<evidence type="ECO:0000256" key="1">
    <source>
        <dbReference type="SAM" id="MobiDB-lite"/>
    </source>
</evidence>
<protein>
    <submittedName>
        <fullName evidence="2">Uncharacterized protein</fullName>
    </submittedName>
</protein>
<dbReference type="Proteomes" id="UP000258309">
    <property type="component" value="Unassembled WGS sequence"/>
</dbReference>
<reference evidence="2 3" key="1">
    <citation type="submission" date="2018-05" db="EMBL/GenBank/DDBJ databases">
        <title>Draft genome sequence of Scytalidium lignicola DSM 105466, a ubiquitous saprotrophic fungus.</title>
        <authorList>
            <person name="Buettner E."/>
            <person name="Gebauer A.M."/>
            <person name="Hofrichter M."/>
            <person name="Liers C."/>
            <person name="Kellner H."/>
        </authorList>
    </citation>
    <scope>NUCLEOTIDE SEQUENCE [LARGE SCALE GENOMIC DNA]</scope>
    <source>
        <strain evidence="2 3">DSM 105466</strain>
    </source>
</reference>
<feature type="non-terminal residue" evidence="2">
    <location>
        <position position="174"/>
    </location>
</feature>
<dbReference type="EMBL" id="NCSJ02000043">
    <property type="protein sequence ID" value="RFU32984.1"/>
    <property type="molecule type" value="Genomic_DNA"/>
</dbReference>
<sequence length="174" mass="18563">MLVRHLEPAVFGDQRPGITDREQDKRSSAGQIMLYSNLQPSATRARARTPHNPPQPASIIIGLWPVVLDEEGVSSQKDVSPLPERVALEGSPTTRITFSPVSALPLGGCGSSPGRWIRTGLVKHAPPGLSSPADWLRLGPGLAKGPRGRSGRNQDSQDLDGQEELTGPHTLSTS</sequence>
<feature type="non-terminal residue" evidence="2">
    <location>
        <position position="1"/>
    </location>
</feature>
<gene>
    <name evidence="2" type="ORF">B7463_g3314</name>
</gene>
<keyword evidence="3" id="KW-1185">Reference proteome</keyword>
<comment type="caution">
    <text evidence="2">The sequence shown here is derived from an EMBL/GenBank/DDBJ whole genome shotgun (WGS) entry which is preliminary data.</text>
</comment>
<feature type="region of interest" description="Disordered" evidence="1">
    <location>
        <begin position="123"/>
        <end position="174"/>
    </location>
</feature>